<organism evidence="2 3">
    <name type="scientific">Leptospira ognonensis</name>
    <dbReference type="NCBI Taxonomy" id="2484945"/>
    <lineage>
        <taxon>Bacteria</taxon>
        <taxon>Pseudomonadati</taxon>
        <taxon>Spirochaetota</taxon>
        <taxon>Spirochaetia</taxon>
        <taxon>Leptospirales</taxon>
        <taxon>Leptospiraceae</taxon>
        <taxon>Leptospira</taxon>
    </lineage>
</organism>
<name>A0A4R9KD57_9LEPT</name>
<evidence type="ECO:0000313" key="3">
    <source>
        <dbReference type="Proteomes" id="UP000297693"/>
    </source>
</evidence>
<dbReference type="OrthoDB" id="9807486at2"/>
<evidence type="ECO:0000256" key="1">
    <source>
        <dbReference type="ARBA" id="ARBA00009600"/>
    </source>
</evidence>
<reference evidence="2" key="1">
    <citation type="journal article" date="2019" name="PLoS Negl. Trop. Dis.">
        <title>Revisiting the worldwide diversity of Leptospira species in the environment.</title>
        <authorList>
            <person name="Vincent A.T."/>
            <person name="Schiettekatte O."/>
            <person name="Bourhy P."/>
            <person name="Veyrier F.J."/>
            <person name="Picardeau M."/>
        </authorList>
    </citation>
    <scope>NUCLEOTIDE SEQUENCE [LARGE SCALE GENOMIC DNA]</scope>
    <source>
        <strain evidence="2">201702476</strain>
    </source>
</reference>
<proteinExistence type="inferred from homology"/>
<dbReference type="SUPFAM" id="SSF143456">
    <property type="entry name" value="VC0467-like"/>
    <property type="match status" value="1"/>
</dbReference>
<evidence type="ECO:0000313" key="2">
    <source>
        <dbReference type="EMBL" id="TGL63083.1"/>
    </source>
</evidence>
<keyword evidence="3" id="KW-1185">Reference proteome</keyword>
<dbReference type="Proteomes" id="UP000297693">
    <property type="component" value="Unassembled WGS sequence"/>
</dbReference>
<dbReference type="AlphaFoldDB" id="A0A4R9KD57"/>
<dbReference type="PANTHER" id="PTHR30327">
    <property type="entry name" value="UNCHARACTERIZED PROTEIN YQGE"/>
    <property type="match status" value="1"/>
</dbReference>
<dbReference type="Pfam" id="PF02622">
    <property type="entry name" value="DUF179"/>
    <property type="match status" value="1"/>
</dbReference>
<dbReference type="EMBL" id="RQGD01000005">
    <property type="protein sequence ID" value="TGL63083.1"/>
    <property type="molecule type" value="Genomic_DNA"/>
</dbReference>
<comment type="caution">
    <text evidence="2">The sequence shown here is derived from an EMBL/GenBank/DDBJ whole genome shotgun (WGS) entry which is preliminary data.</text>
</comment>
<comment type="similarity">
    <text evidence="1">Belongs to the UPF0301 (AlgH) family.</text>
</comment>
<dbReference type="RefSeq" id="WP_135621503.1">
    <property type="nucleotide sequence ID" value="NZ_RQGD01000005.1"/>
</dbReference>
<gene>
    <name evidence="2" type="ORF">EHQ58_01125</name>
</gene>
<dbReference type="InterPro" id="IPR003774">
    <property type="entry name" value="AlgH-like"/>
</dbReference>
<dbReference type="GO" id="GO:0005829">
    <property type="term" value="C:cytosol"/>
    <property type="evidence" value="ECO:0007669"/>
    <property type="project" value="TreeGrafter"/>
</dbReference>
<dbReference type="PANTHER" id="PTHR30327:SF1">
    <property type="entry name" value="UPF0301 PROTEIN YQGE"/>
    <property type="match status" value="1"/>
</dbReference>
<protein>
    <submittedName>
        <fullName evidence="2">YqgE/AlgH family protein</fullName>
    </submittedName>
</protein>
<accession>A0A4R9KD57</accession>
<sequence length="187" mass="21246">MVDLPKSTRGKLIISNSSVIQDFFHKTIILMVDHDEDGAFGLVLNKPTKQTLESLIKNLPSTAHSDRPVYDGGPVDNMFVTIVHNKKSSKDPGVEIIPGVYMARSYDTLVEVLESEETQFRVFQGYSGWSTGQLESEFEKLSWAVSDVTEEIIFREDETEELWRDALKNKGGIYKYFVEHTKDPLLN</sequence>
<dbReference type="Gene3D" id="3.40.1740.10">
    <property type="entry name" value="VC0467-like"/>
    <property type="match status" value="1"/>
</dbReference>